<gene>
    <name evidence="2" type="ORF">F8A88_00995</name>
</gene>
<dbReference type="OrthoDB" id="5288220at2"/>
<dbReference type="InterPro" id="IPR027417">
    <property type="entry name" value="P-loop_NTPase"/>
</dbReference>
<dbReference type="InterPro" id="IPR003593">
    <property type="entry name" value="AAA+_ATPase"/>
</dbReference>
<dbReference type="Pfam" id="PF13401">
    <property type="entry name" value="AAA_22"/>
    <property type="match status" value="1"/>
</dbReference>
<evidence type="ECO:0000313" key="3">
    <source>
        <dbReference type="Proteomes" id="UP000438699"/>
    </source>
</evidence>
<protein>
    <submittedName>
        <fullName evidence="2">AAA family ATPase</fullName>
    </submittedName>
</protein>
<dbReference type="RefSeq" id="WP_151149073.1">
    <property type="nucleotide sequence ID" value="NZ_WAIE01000001.1"/>
</dbReference>
<reference evidence="2 3" key="1">
    <citation type="journal article" date="2017" name="Int. J. Syst. Evol. Microbiol.">
        <title>Desulfovibrio senegalensis sp. nov., a mesophilic sulfate reducer isolated from marine sediment.</title>
        <authorList>
            <person name="Thioye A."/>
            <person name="Gam Z.B.A."/>
            <person name="Mbengue M."/>
            <person name="Cayol J.L."/>
            <person name="Joseph-Bartoli M."/>
            <person name="Toure-Kane C."/>
            <person name="Labat M."/>
        </authorList>
    </citation>
    <scope>NUCLEOTIDE SEQUENCE [LARGE SCALE GENOMIC DNA]</scope>
    <source>
        <strain evidence="2 3">DSM 101509</strain>
    </source>
</reference>
<accession>A0A6N6N4K2</accession>
<dbReference type="AlphaFoldDB" id="A0A6N6N4K2"/>
<dbReference type="Pfam" id="PF11426">
    <property type="entry name" value="Tn7_TnsC_Int"/>
    <property type="match status" value="1"/>
</dbReference>
<sequence>MALPPNMVSAIYRKQTVPQYRGNPLIEALPPIMSQKDLKAGLTGEVQFDPRDIFASGRDRAHMTASLLDDFFQPLSAHLQLEERVSIMIRMGYVGRNLDDGSFNTHMQNGYERVMTGDINACRFHQAKSTASSLTLIGCSGSGKSTTLNRILATYPQVIFHEERNFTQLTYLKVDCPHDGSLKNLCIQFFRSLDRVLHTNYEIKYTRKRHGVETLLALMSQVANAHAIGVLVIDEIQHLSRKRSGGVDKMLNFFVTLVNTIGLPVIFVGTPKARPIFERDLRSGRRGAGLGALLWEPMKAPNPTIDHATGQPRKTEWTAFSDKLWRYQWLQKRDEIMSDEIRDCWYDLSQGVLDIVVKLFVLAQLRAITTGVERITTGLLKKVYEDELGPVHPMLAALRSGDPEKIARFSDLIIPDIDTKMLTLTASIKPPRSLDNETELFRDNPQALRLHNLLVGMDCEERKIVPLVKKILQDQPHLKTKDMVAIVLDWYESSEKTQPKAKGKSIPKNKWHTLDSDDLRFMHSQAQSSTYEYFKQNSMIFDLEQWVSNTG</sequence>
<dbReference type="GO" id="GO:0016887">
    <property type="term" value="F:ATP hydrolysis activity"/>
    <property type="evidence" value="ECO:0007669"/>
    <property type="project" value="InterPro"/>
</dbReference>
<name>A0A6N6N4K2_9BACT</name>
<dbReference type="Proteomes" id="UP000438699">
    <property type="component" value="Unassembled WGS sequence"/>
</dbReference>
<comment type="caution">
    <text evidence="2">The sequence shown here is derived from an EMBL/GenBank/DDBJ whole genome shotgun (WGS) entry which is preliminary data.</text>
</comment>
<dbReference type="InterPro" id="IPR049945">
    <property type="entry name" value="AAA_22"/>
</dbReference>
<dbReference type="InterPro" id="IPR021542">
    <property type="entry name" value="Tn7_TnsC"/>
</dbReference>
<dbReference type="EMBL" id="WAIE01000001">
    <property type="protein sequence ID" value="KAB1442883.1"/>
    <property type="molecule type" value="Genomic_DNA"/>
</dbReference>
<dbReference type="SMART" id="SM00382">
    <property type="entry name" value="AAA"/>
    <property type="match status" value="1"/>
</dbReference>
<keyword evidence="3" id="KW-1185">Reference proteome</keyword>
<proteinExistence type="predicted"/>
<dbReference type="Gene3D" id="6.10.20.30">
    <property type="match status" value="1"/>
</dbReference>
<dbReference type="CDD" id="cd00009">
    <property type="entry name" value="AAA"/>
    <property type="match status" value="1"/>
</dbReference>
<feature type="domain" description="AAA+ ATPase" evidence="1">
    <location>
        <begin position="130"/>
        <end position="292"/>
    </location>
</feature>
<evidence type="ECO:0000313" key="2">
    <source>
        <dbReference type="EMBL" id="KAB1442883.1"/>
    </source>
</evidence>
<dbReference type="SUPFAM" id="SSF52540">
    <property type="entry name" value="P-loop containing nucleoside triphosphate hydrolases"/>
    <property type="match status" value="1"/>
</dbReference>
<organism evidence="2 3">
    <name type="scientific">Pseudodesulfovibrio senegalensis</name>
    <dbReference type="NCBI Taxonomy" id="1721087"/>
    <lineage>
        <taxon>Bacteria</taxon>
        <taxon>Pseudomonadati</taxon>
        <taxon>Thermodesulfobacteriota</taxon>
        <taxon>Desulfovibrionia</taxon>
        <taxon>Desulfovibrionales</taxon>
        <taxon>Desulfovibrionaceae</taxon>
    </lineage>
</organism>
<evidence type="ECO:0000259" key="1">
    <source>
        <dbReference type="SMART" id="SM00382"/>
    </source>
</evidence>
<dbReference type="Gene3D" id="3.40.50.300">
    <property type="entry name" value="P-loop containing nucleotide triphosphate hydrolases"/>
    <property type="match status" value="1"/>
</dbReference>